<dbReference type="AlphaFoldDB" id="G0NCJ3"/>
<dbReference type="PANTHER" id="PTHR47629">
    <property type="entry name" value="C-TYPE LECTIN-RELATED"/>
    <property type="match status" value="1"/>
</dbReference>
<accession>G0NCJ3</accession>
<dbReference type="InParanoid" id="G0NCJ3"/>
<dbReference type="STRING" id="135651.G0NCJ3"/>
<feature type="domain" description="PAN-3" evidence="1">
    <location>
        <begin position="1"/>
        <end position="108"/>
    </location>
</feature>
<dbReference type="InterPro" id="IPR016186">
    <property type="entry name" value="C-type_lectin-like/link_sf"/>
</dbReference>
<evidence type="ECO:0000259" key="1">
    <source>
        <dbReference type="SMART" id="SM00605"/>
    </source>
</evidence>
<sequence length="277" mass="30144">MIVTSGTPFRFQNYSILSLSWDECLGYCLTTDNCMAVYAGRSGSVCQFFKVGSLKIAKRDNSGVKIGFKIREKFSSTVCPVDDPLGGNGYSFDNYTHRFDRYYNGYSFTYDKESSSWNFNSTGRLGCPLSPQGLFMRAAGPWCIVTPGGDCTSQAAVASKCAAYEGVLSGIDSVEEFNFIKTGMGSIWIGGTRKKSCIGRTTCKGLAAFEFVDPTLSKNPTGYLWHLGKPTDKNCLALTKRNDRTVGIEDVSCTQNIVPDVSGCLAAYACGSYPVLM</sequence>
<dbReference type="eggNOG" id="KOG4297">
    <property type="taxonomic scope" value="Eukaryota"/>
</dbReference>
<protein>
    <recommendedName>
        <fullName evidence="1">PAN-3 domain-containing protein</fullName>
    </recommendedName>
</protein>
<dbReference type="PANTHER" id="PTHR47629:SF11">
    <property type="entry name" value="PAN-3 DOMAIN-CONTAINING PROTEIN"/>
    <property type="match status" value="1"/>
</dbReference>
<keyword evidence="3" id="KW-1185">Reference proteome</keyword>
<dbReference type="EMBL" id="GL379863">
    <property type="protein sequence ID" value="EGT57586.1"/>
    <property type="molecule type" value="Genomic_DNA"/>
</dbReference>
<proteinExistence type="predicted"/>
<reference evidence="3" key="1">
    <citation type="submission" date="2011-07" db="EMBL/GenBank/DDBJ databases">
        <authorList>
            <consortium name="Caenorhabditis brenneri Sequencing and Analysis Consortium"/>
            <person name="Wilson R.K."/>
        </authorList>
    </citation>
    <scope>NUCLEOTIDE SEQUENCE [LARGE SCALE GENOMIC DNA]</scope>
    <source>
        <strain evidence="3">PB2801</strain>
    </source>
</reference>
<gene>
    <name evidence="2" type="ORF">CAEBREN_02618</name>
</gene>
<dbReference type="InterPro" id="IPR016187">
    <property type="entry name" value="CTDL_fold"/>
</dbReference>
<dbReference type="Gene3D" id="3.10.100.10">
    <property type="entry name" value="Mannose-Binding Protein A, subunit A"/>
    <property type="match status" value="1"/>
</dbReference>
<dbReference type="OMA" id="RIKCKES"/>
<dbReference type="SMART" id="SM00605">
    <property type="entry name" value="CW"/>
    <property type="match status" value="1"/>
</dbReference>
<dbReference type="Proteomes" id="UP000008068">
    <property type="component" value="Unassembled WGS sequence"/>
</dbReference>
<dbReference type="Pfam" id="PF08277">
    <property type="entry name" value="PAN_3"/>
    <property type="match status" value="1"/>
</dbReference>
<organism evidence="3">
    <name type="scientific">Caenorhabditis brenneri</name>
    <name type="common">Nematode worm</name>
    <dbReference type="NCBI Taxonomy" id="135651"/>
    <lineage>
        <taxon>Eukaryota</taxon>
        <taxon>Metazoa</taxon>
        <taxon>Ecdysozoa</taxon>
        <taxon>Nematoda</taxon>
        <taxon>Chromadorea</taxon>
        <taxon>Rhabditida</taxon>
        <taxon>Rhabditina</taxon>
        <taxon>Rhabditomorpha</taxon>
        <taxon>Rhabditoidea</taxon>
        <taxon>Rhabditidae</taxon>
        <taxon>Peloderinae</taxon>
        <taxon>Caenorhabditis</taxon>
    </lineage>
</organism>
<dbReference type="OrthoDB" id="5807131at2759"/>
<dbReference type="HOGENOM" id="CLU_045736_4_0_1"/>
<evidence type="ECO:0000313" key="3">
    <source>
        <dbReference type="Proteomes" id="UP000008068"/>
    </source>
</evidence>
<name>G0NCJ3_CAEBE</name>
<evidence type="ECO:0000313" key="2">
    <source>
        <dbReference type="EMBL" id="EGT57586.1"/>
    </source>
</evidence>
<dbReference type="CDD" id="cd00037">
    <property type="entry name" value="CLECT"/>
    <property type="match status" value="1"/>
</dbReference>
<dbReference type="InterPro" id="IPR006583">
    <property type="entry name" value="PAN-3_domain"/>
</dbReference>
<dbReference type="SUPFAM" id="SSF56436">
    <property type="entry name" value="C-type lectin-like"/>
    <property type="match status" value="1"/>
</dbReference>